<dbReference type="InterPro" id="IPR052166">
    <property type="entry name" value="Diverse_Acyl-CoA_DH"/>
</dbReference>
<dbReference type="InterPro" id="IPR013786">
    <property type="entry name" value="AcylCoA_DH/ox_N"/>
</dbReference>
<dbReference type="GO" id="GO:0016627">
    <property type="term" value="F:oxidoreductase activity, acting on the CH-CH group of donors"/>
    <property type="evidence" value="ECO:0007669"/>
    <property type="project" value="InterPro"/>
</dbReference>
<gene>
    <name evidence="2" type="ORF">DCF82_21105</name>
</gene>
<dbReference type="AlphaFoldDB" id="A0A3B8WP74"/>
<comment type="caution">
    <text evidence="2">The sequence shown here is derived from an EMBL/GenBank/DDBJ whole genome shotgun (WGS) entry which is preliminary data.</text>
</comment>
<dbReference type="PANTHER" id="PTHR42803:SF1">
    <property type="entry name" value="BROAD-SPECIFICITY LINEAR ACYL-COA DEHYDROGENASE FADE5"/>
    <property type="match status" value="1"/>
</dbReference>
<dbReference type="Proteomes" id="UP000261325">
    <property type="component" value="Unassembled WGS sequence"/>
</dbReference>
<organism evidence="2 3">
    <name type="scientific">Marinobacter nauticus</name>
    <name type="common">Marinobacter hydrocarbonoclasticus</name>
    <name type="synonym">Marinobacter aquaeolei</name>
    <dbReference type="NCBI Taxonomy" id="2743"/>
    <lineage>
        <taxon>Bacteria</taxon>
        <taxon>Pseudomonadati</taxon>
        <taxon>Pseudomonadota</taxon>
        <taxon>Gammaproteobacteria</taxon>
        <taxon>Pseudomonadales</taxon>
        <taxon>Marinobacteraceae</taxon>
        <taxon>Marinobacter</taxon>
    </lineage>
</organism>
<feature type="domain" description="Acyl-CoA dehydrogenase/oxidase N-terminal" evidence="1">
    <location>
        <begin position="80"/>
        <end position="158"/>
    </location>
</feature>
<dbReference type="Pfam" id="PF02771">
    <property type="entry name" value="Acyl-CoA_dh_N"/>
    <property type="match status" value="1"/>
</dbReference>
<dbReference type="SUPFAM" id="SSF56645">
    <property type="entry name" value="Acyl-CoA dehydrogenase NM domain-like"/>
    <property type="match status" value="1"/>
</dbReference>
<proteinExistence type="predicted"/>
<evidence type="ECO:0000259" key="1">
    <source>
        <dbReference type="Pfam" id="PF02771"/>
    </source>
</evidence>
<dbReference type="GO" id="GO:0050660">
    <property type="term" value="F:flavin adenine dinucleotide binding"/>
    <property type="evidence" value="ECO:0007669"/>
    <property type="project" value="InterPro"/>
</dbReference>
<dbReference type="InterPro" id="IPR037069">
    <property type="entry name" value="AcylCoA_DH/ox_N_sf"/>
</dbReference>
<evidence type="ECO:0000313" key="2">
    <source>
        <dbReference type="EMBL" id="HAC30280.1"/>
    </source>
</evidence>
<sequence length="166" mass="18102">MQYQAPANDLRFLLFDVLGADKLHELEKYADATPDLISAVIDEAGKLAAEVIQPTNQVGDRQGCSYDPETKLVKTPDGFKEAYQKFVEGGWTALDAPLEFGGQGLPHTLKFVVDEMVCSTNLSLGMYPGLTHGAISALFAHGSEELKQTYLEKLISGEWTGTMCLT</sequence>
<protein>
    <submittedName>
        <fullName evidence="2">Acyl-CoA dehydrogenase</fullName>
    </submittedName>
</protein>
<dbReference type="Gene3D" id="1.10.540.10">
    <property type="entry name" value="Acyl-CoA dehydrogenase/oxidase, N-terminal domain"/>
    <property type="match status" value="1"/>
</dbReference>
<name>A0A3B8WP74_MARNT</name>
<feature type="non-terminal residue" evidence="2">
    <location>
        <position position="166"/>
    </location>
</feature>
<dbReference type="InterPro" id="IPR009100">
    <property type="entry name" value="AcylCoA_DH/oxidase_NM_dom_sf"/>
</dbReference>
<evidence type="ECO:0000313" key="3">
    <source>
        <dbReference type="Proteomes" id="UP000261325"/>
    </source>
</evidence>
<dbReference type="EMBL" id="DLYI01000288">
    <property type="protein sequence ID" value="HAC30280.1"/>
    <property type="molecule type" value="Genomic_DNA"/>
</dbReference>
<reference evidence="2 3" key="1">
    <citation type="journal article" date="2018" name="Nat. Biotechnol.">
        <title>A standardized bacterial taxonomy based on genome phylogeny substantially revises the tree of life.</title>
        <authorList>
            <person name="Parks D.H."/>
            <person name="Chuvochina M."/>
            <person name="Waite D.W."/>
            <person name="Rinke C."/>
            <person name="Skarshewski A."/>
            <person name="Chaumeil P.A."/>
            <person name="Hugenholtz P."/>
        </authorList>
    </citation>
    <scope>NUCLEOTIDE SEQUENCE [LARGE SCALE GENOMIC DNA]</scope>
    <source>
        <strain evidence="2">UBA9049</strain>
    </source>
</reference>
<accession>A0A3B8WP74</accession>
<dbReference type="PANTHER" id="PTHR42803">
    <property type="entry name" value="ACYL-COA DEHYDROGENASE"/>
    <property type="match status" value="1"/>
</dbReference>